<gene>
    <name evidence="3" type="ORF">JDW22_12860</name>
</gene>
<protein>
    <submittedName>
        <fullName evidence="3">4'-phosphopantetheinyl transferase superfamily protein</fullName>
    </submittedName>
</protein>
<keyword evidence="4" id="KW-1185">Reference proteome</keyword>
<evidence type="ECO:0000256" key="1">
    <source>
        <dbReference type="ARBA" id="ARBA00022679"/>
    </source>
</evidence>
<proteinExistence type="predicted"/>
<dbReference type="Gene3D" id="3.90.470.20">
    <property type="entry name" value="4'-phosphopantetheinyl transferase domain"/>
    <property type="match status" value="1"/>
</dbReference>
<sequence>MTDLICLVGTRAIAHEYDRALLSPEDARRLAQSPQLETRLDWRVSRALKQRAALPVVSLSHSAGNAAVLCADAPIAAGVDMEVMKPRDFAALGEWVCSGEERAYLRGCGWQPETFYRLWCSKEALVKAAGLDFPADMRRVGYDIVGGAKTGWRVDGQTGWQGVERVLAGNMVLACVWRGNGAAVRFRLAECEPAFRQPENQSAA</sequence>
<accession>A0ABS1BVY5</accession>
<reference evidence="3 4" key="1">
    <citation type="journal article" date="2021" name="Pathogens">
        <title>Isolation and Characterization of Kingella bonacorsii sp. nov., A Novel Kingella Species Detected in a Stable Periodontitis Subject.</title>
        <authorList>
            <person name="Antezack A."/>
            <person name="Boxberger M."/>
            <person name="Rolland C."/>
            <person name="Monnet-Corti V."/>
            <person name="La Scola B."/>
        </authorList>
    </citation>
    <scope>NUCLEOTIDE SEQUENCE [LARGE SCALE GENOMIC DNA]</scope>
    <source>
        <strain evidence="3 4">Marseille-Q4569</strain>
    </source>
</reference>
<dbReference type="EMBL" id="JAEHNZ010000006">
    <property type="protein sequence ID" value="MBK0397434.1"/>
    <property type="molecule type" value="Genomic_DNA"/>
</dbReference>
<dbReference type="Proteomes" id="UP000614058">
    <property type="component" value="Unassembled WGS sequence"/>
</dbReference>
<feature type="domain" description="4'-phosphopantetheinyl transferase" evidence="2">
    <location>
        <begin position="78"/>
        <end position="138"/>
    </location>
</feature>
<evidence type="ECO:0000259" key="2">
    <source>
        <dbReference type="Pfam" id="PF01648"/>
    </source>
</evidence>
<dbReference type="InterPro" id="IPR008278">
    <property type="entry name" value="4-PPantetheinyl_Trfase_dom"/>
</dbReference>
<keyword evidence="1 3" id="KW-0808">Transferase</keyword>
<dbReference type="Pfam" id="PF01648">
    <property type="entry name" value="ACPS"/>
    <property type="match status" value="1"/>
</dbReference>
<comment type="caution">
    <text evidence="3">The sequence shown here is derived from an EMBL/GenBank/DDBJ whole genome shotgun (WGS) entry which is preliminary data.</text>
</comment>
<dbReference type="InterPro" id="IPR037143">
    <property type="entry name" value="4-PPantetheinyl_Trfase_dom_sf"/>
</dbReference>
<evidence type="ECO:0000313" key="4">
    <source>
        <dbReference type="Proteomes" id="UP000614058"/>
    </source>
</evidence>
<dbReference type="RefSeq" id="WP_200523374.1">
    <property type="nucleotide sequence ID" value="NZ_JAEHNZ010000006.1"/>
</dbReference>
<organism evidence="3 4">
    <name type="scientific">Kingella bonacorsii</name>
    <dbReference type="NCBI Taxonomy" id="2796361"/>
    <lineage>
        <taxon>Bacteria</taxon>
        <taxon>Pseudomonadati</taxon>
        <taxon>Pseudomonadota</taxon>
        <taxon>Betaproteobacteria</taxon>
        <taxon>Neisseriales</taxon>
        <taxon>Neisseriaceae</taxon>
        <taxon>Kingella</taxon>
    </lineage>
</organism>
<dbReference type="GO" id="GO:0016740">
    <property type="term" value="F:transferase activity"/>
    <property type="evidence" value="ECO:0007669"/>
    <property type="project" value="UniProtKB-KW"/>
</dbReference>
<dbReference type="SUPFAM" id="SSF56214">
    <property type="entry name" value="4'-phosphopantetheinyl transferase"/>
    <property type="match status" value="1"/>
</dbReference>
<name>A0ABS1BVY5_9NEIS</name>
<evidence type="ECO:0000313" key="3">
    <source>
        <dbReference type="EMBL" id="MBK0397434.1"/>
    </source>
</evidence>